<name>A0A0S2DKE5_LYSEN</name>
<feature type="transmembrane region" description="Helical" evidence="1">
    <location>
        <begin position="20"/>
        <end position="39"/>
    </location>
</feature>
<keyword evidence="1" id="KW-0472">Membrane</keyword>
<evidence type="ECO:0000256" key="1">
    <source>
        <dbReference type="SAM" id="Phobius"/>
    </source>
</evidence>
<dbReference type="AlphaFoldDB" id="A0A0S2DKE5"/>
<dbReference type="KEGG" id="lez:GLE_3577"/>
<dbReference type="PATRIC" id="fig|69.6.peg.3521"/>
<sequence>MNNRLRHGSLRSPRRQRGAVLYIALIMLILLALLGLVGMKVSGLQERMSTNYSNVNAAFQAAEQVARAKESDIQKTLFAGSGVYEANQEMCSPTFDPMTWSDPAENTNSKDVFTRRIDKCFAGSSIKVGNNKSEETSNIYQVSALGGDRDANASSIAVIDTVFIP</sequence>
<gene>
    <name evidence="3" type="primary">pilX</name>
    <name evidence="3" type="ORF">GLE_3577</name>
</gene>
<evidence type="ECO:0000313" key="3">
    <source>
        <dbReference type="EMBL" id="ALN58921.1"/>
    </source>
</evidence>
<reference evidence="3 4" key="1">
    <citation type="submission" date="2015-11" db="EMBL/GenBank/DDBJ databases">
        <title>Genome sequences of Lysobacter enzymogenes strain C3 and Lysobacter antibioticus ATCC 29479.</title>
        <authorList>
            <person name="Kobayashi D.Y."/>
        </authorList>
    </citation>
    <scope>NUCLEOTIDE SEQUENCE [LARGE SCALE GENOMIC DNA]</scope>
    <source>
        <strain evidence="3 4">C3</strain>
    </source>
</reference>
<protein>
    <submittedName>
        <fullName evidence="3">Type IV pilus assembly protein</fullName>
    </submittedName>
</protein>
<proteinExistence type="predicted"/>
<feature type="domain" description="Type 4 fimbrial biogenesis protein PilX N-terminal" evidence="2">
    <location>
        <begin position="17"/>
        <end position="63"/>
    </location>
</feature>
<accession>A0A0S2DKE5</accession>
<evidence type="ECO:0000259" key="2">
    <source>
        <dbReference type="Pfam" id="PF14341"/>
    </source>
</evidence>
<dbReference type="InterPro" id="IPR025746">
    <property type="entry name" value="PilX_N_dom"/>
</dbReference>
<evidence type="ECO:0000313" key="4">
    <source>
        <dbReference type="Proteomes" id="UP000061569"/>
    </source>
</evidence>
<dbReference type="STRING" id="69.GLE_3577"/>
<dbReference type="EMBL" id="CP013140">
    <property type="protein sequence ID" value="ALN58921.1"/>
    <property type="molecule type" value="Genomic_DNA"/>
</dbReference>
<keyword evidence="1" id="KW-1133">Transmembrane helix</keyword>
<dbReference type="Proteomes" id="UP000061569">
    <property type="component" value="Chromosome"/>
</dbReference>
<keyword evidence="1" id="KW-0812">Transmembrane</keyword>
<organism evidence="3 4">
    <name type="scientific">Lysobacter enzymogenes</name>
    <dbReference type="NCBI Taxonomy" id="69"/>
    <lineage>
        <taxon>Bacteria</taxon>
        <taxon>Pseudomonadati</taxon>
        <taxon>Pseudomonadota</taxon>
        <taxon>Gammaproteobacteria</taxon>
        <taxon>Lysobacterales</taxon>
        <taxon>Lysobacteraceae</taxon>
        <taxon>Lysobacter</taxon>
    </lineage>
</organism>
<dbReference type="Pfam" id="PF14341">
    <property type="entry name" value="PilX_N"/>
    <property type="match status" value="1"/>
</dbReference>
<dbReference type="RefSeq" id="WP_231736142.1">
    <property type="nucleotide sequence ID" value="NZ_CP067396.1"/>
</dbReference>